<evidence type="ECO:0000313" key="1">
    <source>
        <dbReference type="EMBL" id="KAE9401383.1"/>
    </source>
</evidence>
<dbReference type="OrthoDB" id="10587389at2759"/>
<sequence>MPDVYTFSTYVSYFANLENFIRLEKLMFIPPPNWMKGDFRSMVPVFHDFLRLFPNLTKFDYCGLSPKALSTVPVPSDVFPHLKSLVATRELALAIIPHSSPIQLEYLNLRSHMTPGEPTVMSLVVAASFSSLRSFAATNNIVPLEDGVHILNLMSVSAPQLEELSLELQETEPVEILAERYNYDKFSTYKMEQQDRIQTFGDLICAISRRYPSISLPPNLVWLTLKRRPSPAVCYPMHNSDFREALETYASAEPLLKLRKIRINVGQNIHFWVQYGRNNWEYKDLKVNPVDTKSISG</sequence>
<organism evidence="1 2">
    <name type="scientific">Gymnopus androsaceus JB14</name>
    <dbReference type="NCBI Taxonomy" id="1447944"/>
    <lineage>
        <taxon>Eukaryota</taxon>
        <taxon>Fungi</taxon>
        <taxon>Dikarya</taxon>
        <taxon>Basidiomycota</taxon>
        <taxon>Agaricomycotina</taxon>
        <taxon>Agaricomycetes</taxon>
        <taxon>Agaricomycetidae</taxon>
        <taxon>Agaricales</taxon>
        <taxon>Marasmiineae</taxon>
        <taxon>Omphalotaceae</taxon>
        <taxon>Gymnopus</taxon>
    </lineage>
</organism>
<dbReference type="Proteomes" id="UP000799118">
    <property type="component" value="Unassembled WGS sequence"/>
</dbReference>
<evidence type="ECO:0000313" key="2">
    <source>
        <dbReference type="Proteomes" id="UP000799118"/>
    </source>
</evidence>
<dbReference type="AlphaFoldDB" id="A0A6A4HTW5"/>
<proteinExistence type="predicted"/>
<gene>
    <name evidence="1" type="ORF">BT96DRAFT_992111</name>
</gene>
<evidence type="ECO:0008006" key="3">
    <source>
        <dbReference type="Google" id="ProtNLM"/>
    </source>
</evidence>
<dbReference type="EMBL" id="ML769446">
    <property type="protein sequence ID" value="KAE9401383.1"/>
    <property type="molecule type" value="Genomic_DNA"/>
</dbReference>
<accession>A0A6A4HTW5</accession>
<keyword evidence="2" id="KW-1185">Reference proteome</keyword>
<reference evidence="1" key="1">
    <citation type="journal article" date="2019" name="Environ. Microbiol.">
        <title>Fungal ecological strategies reflected in gene transcription - a case study of two litter decomposers.</title>
        <authorList>
            <person name="Barbi F."/>
            <person name="Kohler A."/>
            <person name="Barry K."/>
            <person name="Baskaran P."/>
            <person name="Daum C."/>
            <person name="Fauchery L."/>
            <person name="Ihrmark K."/>
            <person name="Kuo A."/>
            <person name="LaButti K."/>
            <person name="Lipzen A."/>
            <person name="Morin E."/>
            <person name="Grigoriev I.V."/>
            <person name="Henrissat B."/>
            <person name="Lindahl B."/>
            <person name="Martin F."/>
        </authorList>
    </citation>
    <scope>NUCLEOTIDE SEQUENCE</scope>
    <source>
        <strain evidence="1">JB14</strain>
    </source>
</reference>
<name>A0A6A4HTW5_9AGAR</name>
<protein>
    <recommendedName>
        <fullName evidence="3">F-box domain-containing protein</fullName>
    </recommendedName>
</protein>